<keyword evidence="2" id="KW-0536">Nodulation</keyword>
<dbReference type="PANTHER" id="PTHR30118:SF15">
    <property type="entry name" value="TRANSCRIPTIONAL REGULATORY PROTEIN"/>
    <property type="match status" value="1"/>
</dbReference>
<protein>
    <submittedName>
        <fullName evidence="7">DNA-binding transcriptional LysR family regulator</fullName>
    </submittedName>
</protein>
<dbReference type="InterPro" id="IPR005119">
    <property type="entry name" value="LysR_subst-bd"/>
</dbReference>
<keyword evidence="5" id="KW-0804">Transcription</keyword>
<dbReference type="CDD" id="cd08464">
    <property type="entry name" value="PBP2_DntR_like_2"/>
    <property type="match status" value="1"/>
</dbReference>
<dbReference type="InterPro" id="IPR050389">
    <property type="entry name" value="LysR-type_TF"/>
</dbReference>
<evidence type="ECO:0000313" key="7">
    <source>
        <dbReference type="EMBL" id="MDQ0441456.1"/>
    </source>
</evidence>
<keyword evidence="4 7" id="KW-0238">DNA-binding</keyword>
<dbReference type="GO" id="GO:0003677">
    <property type="term" value="F:DNA binding"/>
    <property type="evidence" value="ECO:0007669"/>
    <property type="project" value="UniProtKB-KW"/>
</dbReference>
<dbReference type="EMBL" id="JAUSVV010000002">
    <property type="protein sequence ID" value="MDQ0441456.1"/>
    <property type="molecule type" value="Genomic_DNA"/>
</dbReference>
<evidence type="ECO:0000256" key="5">
    <source>
        <dbReference type="ARBA" id="ARBA00023163"/>
    </source>
</evidence>
<dbReference type="SUPFAM" id="SSF46785">
    <property type="entry name" value="Winged helix' DNA-binding domain"/>
    <property type="match status" value="1"/>
</dbReference>
<dbReference type="Pfam" id="PF00126">
    <property type="entry name" value="HTH_1"/>
    <property type="match status" value="1"/>
</dbReference>
<dbReference type="RefSeq" id="WP_238250050.1">
    <property type="nucleotide sequence ID" value="NZ_BPQX01000037.1"/>
</dbReference>
<dbReference type="PANTHER" id="PTHR30118">
    <property type="entry name" value="HTH-TYPE TRANSCRIPTIONAL REGULATOR LEUO-RELATED"/>
    <property type="match status" value="1"/>
</dbReference>
<reference evidence="7 8" key="1">
    <citation type="submission" date="2023-07" db="EMBL/GenBank/DDBJ databases">
        <title>Genomic Encyclopedia of Type Strains, Phase IV (KMG-IV): sequencing the most valuable type-strain genomes for metagenomic binning, comparative biology and taxonomic classification.</title>
        <authorList>
            <person name="Goeker M."/>
        </authorList>
    </citation>
    <scope>NUCLEOTIDE SEQUENCE [LARGE SCALE GENOMIC DNA]</scope>
    <source>
        <strain evidence="7 8">DSM 19562</strain>
    </source>
</reference>
<evidence type="ECO:0000256" key="1">
    <source>
        <dbReference type="ARBA" id="ARBA00009437"/>
    </source>
</evidence>
<organism evidence="7 8">
    <name type="scientific">Methylobacterium persicinum</name>
    <dbReference type="NCBI Taxonomy" id="374426"/>
    <lineage>
        <taxon>Bacteria</taxon>
        <taxon>Pseudomonadati</taxon>
        <taxon>Pseudomonadota</taxon>
        <taxon>Alphaproteobacteria</taxon>
        <taxon>Hyphomicrobiales</taxon>
        <taxon>Methylobacteriaceae</taxon>
        <taxon>Methylobacterium</taxon>
    </lineage>
</organism>
<dbReference type="Gene3D" id="1.10.10.10">
    <property type="entry name" value="Winged helix-like DNA-binding domain superfamily/Winged helix DNA-binding domain"/>
    <property type="match status" value="1"/>
</dbReference>
<accession>A0ABU0HGL4</accession>
<gene>
    <name evidence="7" type="ORF">QO016_000939</name>
</gene>
<evidence type="ECO:0000259" key="6">
    <source>
        <dbReference type="PROSITE" id="PS50931"/>
    </source>
</evidence>
<dbReference type="Proteomes" id="UP001236369">
    <property type="component" value="Unassembled WGS sequence"/>
</dbReference>
<keyword evidence="3" id="KW-0805">Transcription regulation</keyword>
<dbReference type="InterPro" id="IPR036390">
    <property type="entry name" value="WH_DNA-bd_sf"/>
</dbReference>
<dbReference type="Pfam" id="PF03466">
    <property type="entry name" value="LysR_substrate"/>
    <property type="match status" value="1"/>
</dbReference>
<dbReference type="Gene3D" id="3.40.190.10">
    <property type="entry name" value="Periplasmic binding protein-like II"/>
    <property type="match status" value="2"/>
</dbReference>
<feature type="domain" description="HTH lysR-type" evidence="6">
    <location>
        <begin position="11"/>
        <end position="68"/>
    </location>
</feature>
<sequence>MAIDHIDLSRLDLNLLVALDALLQERSVTRAAARIGIGQSAMSASLARLRRLFDDELLTRSPEGMRPTPRAIALAEPLRGVLRSVQALVHREEQFDPATVERTFTLSLPDSLEILLGPRLIAYLRAQAPGIRLLLRSVEAVRILDELDADRVDLALGFFTRGQVHHKQRLLYRDSYVVLFNADLVGLSAPIGLDDYLRFPHVLTSLRETAHGVVDDALAVLGRSRVLAVTTPRFLVVPFLVRAAPVLATMHARLATSFAGSLGLSVSPVPVVLDEVSVSMLWHASYDRDPAHRWMRNLLSRLAGEDATTDPIAGVSAAE</sequence>
<evidence type="ECO:0000313" key="8">
    <source>
        <dbReference type="Proteomes" id="UP001236369"/>
    </source>
</evidence>
<dbReference type="InterPro" id="IPR000847">
    <property type="entry name" value="LysR_HTH_N"/>
</dbReference>
<dbReference type="PROSITE" id="PS50931">
    <property type="entry name" value="HTH_LYSR"/>
    <property type="match status" value="1"/>
</dbReference>
<keyword evidence="8" id="KW-1185">Reference proteome</keyword>
<proteinExistence type="inferred from homology"/>
<comment type="similarity">
    <text evidence="1">Belongs to the LysR transcriptional regulatory family.</text>
</comment>
<dbReference type="InterPro" id="IPR036388">
    <property type="entry name" value="WH-like_DNA-bd_sf"/>
</dbReference>
<evidence type="ECO:0000256" key="4">
    <source>
        <dbReference type="ARBA" id="ARBA00023125"/>
    </source>
</evidence>
<name>A0ABU0HGL4_9HYPH</name>
<evidence type="ECO:0000256" key="2">
    <source>
        <dbReference type="ARBA" id="ARBA00022458"/>
    </source>
</evidence>
<comment type="caution">
    <text evidence="7">The sequence shown here is derived from an EMBL/GenBank/DDBJ whole genome shotgun (WGS) entry which is preliminary data.</text>
</comment>
<evidence type="ECO:0000256" key="3">
    <source>
        <dbReference type="ARBA" id="ARBA00023015"/>
    </source>
</evidence>
<dbReference type="SUPFAM" id="SSF53850">
    <property type="entry name" value="Periplasmic binding protein-like II"/>
    <property type="match status" value="1"/>
</dbReference>